<dbReference type="Pfam" id="PF04630">
    <property type="entry name" value="Phage_TTP_1"/>
    <property type="match status" value="1"/>
</dbReference>
<dbReference type="EMBL" id="NGJZ01000001">
    <property type="protein sequence ID" value="RSU08432.1"/>
    <property type="molecule type" value="Genomic_DNA"/>
</dbReference>
<dbReference type="RefSeq" id="WP_126823023.1">
    <property type="nucleotide sequence ID" value="NZ_JBHLWU010000001.1"/>
</dbReference>
<comment type="caution">
    <text evidence="1">The sequence shown here is derived from an EMBL/GenBank/DDBJ whole genome shotgun (WGS) entry which is preliminary data.</text>
</comment>
<protein>
    <submittedName>
        <fullName evidence="1">Phage tail protein</fullName>
    </submittedName>
</protein>
<dbReference type="AlphaFoldDB" id="A0A430AJY2"/>
<dbReference type="Proteomes" id="UP000288669">
    <property type="component" value="Unassembled WGS sequence"/>
</dbReference>
<dbReference type="NCBIfam" id="TIGR01603">
    <property type="entry name" value="maj_tail_phi13"/>
    <property type="match status" value="1"/>
</dbReference>
<keyword evidence="2" id="KW-1185">Reference proteome</keyword>
<dbReference type="OrthoDB" id="2408663at2"/>
<gene>
    <name evidence="1" type="ORF">CBF30_04115</name>
</gene>
<proteinExistence type="predicted"/>
<evidence type="ECO:0000313" key="1">
    <source>
        <dbReference type="EMBL" id="RSU08432.1"/>
    </source>
</evidence>
<organism evidence="1 2">
    <name type="scientific">Vagococcus entomophilus</name>
    <dbReference type="NCBI Taxonomy" id="1160095"/>
    <lineage>
        <taxon>Bacteria</taxon>
        <taxon>Bacillati</taxon>
        <taxon>Bacillota</taxon>
        <taxon>Bacilli</taxon>
        <taxon>Lactobacillales</taxon>
        <taxon>Enterococcaceae</taxon>
        <taxon>Vagococcus</taxon>
    </lineage>
</organism>
<name>A0A430AJY2_9ENTE</name>
<dbReference type="InterPro" id="IPR006724">
    <property type="entry name" value="Phage_TTP"/>
</dbReference>
<evidence type="ECO:0000313" key="2">
    <source>
        <dbReference type="Proteomes" id="UP000288669"/>
    </source>
</evidence>
<accession>A0A430AJY2</accession>
<dbReference type="InterPro" id="IPR006490">
    <property type="entry name" value="Maj_tail_phi13"/>
</dbReference>
<sequence length="193" mass="20520">MTLVGFKRMTIGVFDKETGKLGKQIVVEGKQDEGATVSAEISGLAKEATKVYGSNIAYYVSQKGTGDVSIDFGLLDLPENANDTILGYEVKNGISFVGENTEPPYCVVLLESEDLSGDTAMMAFFKGKFSQDGSTLNTTNNEAFEPEAETYTFTAVTSDADGDSNGQVMGKYVGKEEKTIAALKALAFPTAGE</sequence>
<reference evidence="1 2" key="1">
    <citation type="submission" date="2017-05" db="EMBL/GenBank/DDBJ databases">
        <title>Vagococcus spp. assemblies.</title>
        <authorList>
            <person name="Gulvik C.A."/>
        </authorList>
    </citation>
    <scope>NUCLEOTIDE SEQUENCE [LARGE SCALE GENOMIC DNA]</scope>
    <source>
        <strain evidence="1 2">DSM 24756</strain>
    </source>
</reference>